<dbReference type="AlphaFoldDB" id="A0A8I0T5R9"/>
<feature type="transmembrane region" description="Helical" evidence="1">
    <location>
        <begin position="46"/>
        <end position="63"/>
    </location>
</feature>
<keyword evidence="1" id="KW-0472">Membrane</keyword>
<comment type="caution">
    <text evidence="2">The sequence shown here is derived from an EMBL/GenBank/DDBJ whole genome shotgun (WGS) entry which is preliminary data.</text>
</comment>
<protein>
    <submittedName>
        <fullName evidence="2">Uncharacterized protein</fullName>
    </submittedName>
</protein>
<evidence type="ECO:0000313" key="3">
    <source>
        <dbReference type="Proteomes" id="UP000660708"/>
    </source>
</evidence>
<dbReference type="Proteomes" id="UP000660708">
    <property type="component" value="Unassembled WGS sequence"/>
</dbReference>
<evidence type="ECO:0000256" key="1">
    <source>
        <dbReference type="SAM" id="Phobius"/>
    </source>
</evidence>
<keyword evidence="1" id="KW-0812">Transmembrane</keyword>
<accession>A0A8I0T5R9</accession>
<sequence length="64" mass="7472">MPPVDKKAGKEFADGVSLIFCSERLKYFCIFYSFYFSDSLNVTSRLLLIEVYVLFFTFILLVLL</sequence>
<keyword evidence="1" id="KW-1133">Transmembrane helix</keyword>
<name>A0A8I0T5R9_9GAMM</name>
<gene>
    <name evidence="2" type="ORF">PPEP_b0028</name>
</gene>
<proteinExistence type="predicted"/>
<reference evidence="2 3" key="1">
    <citation type="submission" date="2015-06" db="EMBL/GenBank/DDBJ databases">
        <title>Genome sequence of Pseudoalteromonas peptidolytica.</title>
        <authorList>
            <person name="Xie B.-B."/>
            <person name="Rong J.-C."/>
            <person name="Qin Q.-L."/>
            <person name="Zhang Y.-Z."/>
        </authorList>
    </citation>
    <scope>NUCLEOTIDE SEQUENCE [LARGE SCALE GENOMIC DNA]</scope>
    <source>
        <strain evidence="2 3">F12-50-A1</strain>
    </source>
</reference>
<organism evidence="2 3">
    <name type="scientific">Pseudoalteromonas peptidolytica F12-50-A1</name>
    <dbReference type="NCBI Taxonomy" id="1315280"/>
    <lineage>
        <taxon>Bacteria</taxon>
        <taxon>Pseudomonadati</taxon>
        <taxon>Pseudomonadota</taxon>
        <taxon>Gammaproteobacteria</taxon>
        <taxon>Alteromonadales</taxon>
        <taxon>Pseudoalteromonadaceae</taxon>
        <taxon>Pseudoalteromonas</taxon>
    </lineage>
</organism>
<evidence type="ECO:0000313" key="2">
    <source>
        <dbReference type="EMBL" id="MBE0348330.1"/>
    </source>
</evidence>
<keyword evidence="3" id="KW-1185">Reference proteome</keyword>
<dbReference type="EMBL" id="AQHF01000033">
    <property type="protein sequence ID" value="MBE0348330.1"/>
    <property type="molecule type" value="Genomic_DNA"/>
</dbReference>